<dbReference type="AlphaFoldDB" id="A0A2T6KA06"/>
<dbReference type="InterPro" id="IPR027372">
    <property type="entry name" value="Phytase-like_dom"/>
</dbReference>
<dbReference type="EMBL" id="QBUD01000013">
    <property type="protein sequence ID" value="PUB11573.1"/>
    <property type="molecule type" value="Genomic_DNA"/>
</dbReference>
<evidence type="ECO:0000313" key="4">
    <source>
        <dbReference type="Proteomes" id="UP000244523"/>
    </source>
</evidence>
<proteinExistence type="predicted"/>
<dbReference type="Proteomes" id="UP000244523">
    <property type="component" value="Unassembled WGS sequence"/>
</dbReference>
<dbReference type="OrthoDB" id="9798693at2"/>
<evidence type="ECO:0000259" key="2">
    <source>
        <dbReference type="Pfam" id="PF13449"/>
    </source>
</evidence>
<reference evidence="3 4" key="1">
    <citation type="submission" date="2018-04" db="EMBL/GenBank/DDBJ databases">
        <title>Genomic Encyclopedia of Archaeal and Bacterial Type Strains, Phase II (KMG-II): from individual species to whole genera.</title>
        <authorList>
            <person name="Goeker M."/>
        </authorList>
    </citation>
    <scope>NUCLEOTIDE SEQUENCE [LARGE SCALE GENOMIC DNA]</scope>
    <source>
        <strain evidence="3 4">DSM 29955</strain>
    </source>
</reference>
<evidence type="ECO:0000313" key="3">
    <source>
        <dbReference type="EMBL" id="PUB11573.1"/>
    </source>
</evidence>
<accession>A0A2T6KA06</accession>
<dbReference type="PIRSF" id="PIRSF031900">
    <property type="entry name" value="UCP031900"/>
    <property type="match status" value="1"/>
</dbReference>
<organism evidence="3 4">
    <name type="scientific">Yoonia sediminilitoris</name>
    <dbReference type="NCBI Taxonomy" id="1286148"/>
    <lineage>
        <taxon>Bacteria</taxon>
        <taxon>Pseudomonadati</taxon>
        <taxon>Pseudomonadota</taxon>
        <taxon>Alphaproteobacteria</taxon>
        <taxon>Rhodobacterales</taxon>
        <taxon>Paracoccaceae</taxon>
        <taxon>Yoonia</taxon>
    </lineage>
</organism>
<keyword evidence="4" id="KW-1185">Reference proteome</keyword>
<feature type="domain" description="Phytase-like" evidence="2">
    <location>
        <begin position="35"/>
        <end position="265"/>
    </location>
</feature>
<keyword evidence="1" id="KW-0732">Signal</keyword>
<gene>
    <name evidence="3" type="ORF">C8N45_11391</name>
</gene>
<dbReference type="InterPro" id="IPR011042">
    <property type="entry name" value="6-blade_b-propeller_TolB-like"/>
</dbReference>
<protein>
    <recommendedName>
        <fullName evidence="2">Phytase-like domain-containing protein</fullName>
    </recommendedName>
</protein>
<dbReference type="Pfam" id="PF13449">
    <property type="entry name" value="Phytase-like"/>
    <property type="match status" value="1"/>
</dbReference>
<dbReference type="InterPro" id="IPR014567">
    <property type="entry name" value="UCP031900"/>
</dbReference>
<feature type="chain" id="PRO_5015476552" description="Phytase-like domain-containing protein" evidence="1">
    <location>
        <begin position="19"/>
        <end position="281"/>
    </location>
</feature>
<dbReference type="SUPFAM" id="SSF101898">
    <property type="entry name" value="NHL repeat"/>
    <property type="match status" value="1"/>
</dbReference>
<comment type="caution">
    <text evidence="3">The sequence shown here is derived from an EMBL/GenBank/DDBJ whole genome shotgun (WGS) entry which is preliminary data.</text>
</comment>
<name>A0A2T6KA06_9RHOB</name>
<sequence length="281" mass="30738">MRIICCLFALLWANAACAEATFVSAYRWFEEGDLFGGFSGIEVFDGGQRFMTISDRGTFVSGEFLRTNGEITGISADPALPIQTDLDPADSLDAEGIAIGSQGTVYVSFEFRHGVRAFADLHNIGGPLLASPAFLTMQTNSSLEALAIGPDGALYTLPERSGRATRPFPVYRFADGQWSTPFSIPRKGAFLIVGADIGPDGLLYLLERDFTGIGFRSRVRRFDLTGGAEELILQTGIGMHDNLEGISVWQAPDGLRLTMVSDDNFRFLQRTEIVEYRLTSH</sequence>
<dbReference type="Gene3D" id="2.120.10.30">
    <property type="entry name" value="TolB, C-terminal domain"/>
    <property type="match status" value="1"/>
</dbReference>
<dbReference type="RefSeq" id="WP_108387761.1">
    <property type="nucleotide sequence ID" value="NZ_QBUD01000013.1"/>
</dbReference>
<evidence type="ECO:0000256" key="1">
    <source>
        <dbReference type="SAM" id="SignalP"/>
    </source>
</evidence>
<feature type="signal peptide" evidence="1">
    <location>
        <begin position="1"/>
        <end position="18"/>
    </location>
</feature>